<evidence type="ECO:0000313" key="3">
    <source>
        <dbReference type="Proteomes" id="UP000241462"/>
    </source>
</evidence>
<dbReference type="AlphaFoldDB" id="A0A2T2ZVN5"/>
<feature type="region of interest" description="Disordered" evidence="1">
    <location>
        <begin position="70"/>
        <end position="100"/>
    </location>
</feature>
<dbReference type="OrthoDB" id="5231607at2759"/>
<protein>
    <recommendedName>
        <fullName evidence="4">Phasin domain-containing protein</fullName>
    </recommendedName>
</protein>
<organism evidence="2 3">
    <name type="scientific">Coniella lustricola</name>
    <dbReference type="NCBI Taxonomy" id="2025994"/>
    <lineage>
        <taxon>Eukaryota</taxon>
        <taxon>Fungi</taxon>
        <taxon>Dikarya</taxon>
        <taxon>Ascomycota</taxon>
        <taxon>Pezizomycotina</taxon>
        <taxon>Sordariomycetes</taxon>
        <taxon>Sordariomycetidae</taxon>
        <taxon>Diaporthales</taxon>
        <taxon>Schizoparmaceae</taxon>
        <taxon>Coniella</taxon>
    </lineage>
</organism>
<dbReference type="Proteomes" id="UP000241462">
    <property type="component" value="Unassembled WGS sequence"/>
</dbReference>
<reference evidence="2 3" key="1">
    <citation type="journal article" date="2018" name="Mycol. Prog.">
        <title>Coniella lustricola, a new species from submerged detritus.</title>
        <authorList>
            <person name="Raudabaugh D.B."/>
            <person name="Iturriaga T."/>
            <person name="Carver A."/>
            <person name="Mondo S."/>
            <person name="Pangilinan J."/>
            <person name="Lipzen A."/>
            <person name="He G."/>
            <person name="Amirebrahimi M."/>
            <person name="Grigoriev I.V."/>
            <person name="Miller A.N."/>
        </authorList>
    </citation>
    <scope>NUCLEOTIDE SEQUENCE [LARGE SCALE GENOMIC DNA]</scope>
    <source>
        <strain evidence="2 3">B22-T-1</strain>
    </source>
</reference>
<keyword evidence="3" id="KW-1185">Reference proteome</keyword>
<gene>
    <name evidence="2" type="ORF">BD289DRAFT_444614</name>
</gene>
<dbReference type="InParanoid" id="A0A2T2ZVN5"/>
<evidence type="ECO:0000256" key="1">
    <source>
        <dbReference type="SAM" id="MobiDB-lite"/>
    </source>
</evidence>
<name>A0A2T2ZVN5_9PEZI</name>
<dbReference type="EMBL" id="KZ678628">
    <property type="protein sequence ID" value="PSR77953.1"/>
    <property type="molecule type" value="Genomic_DNA"/>
</dbReference>
<evidence type="ECO:0008006" key="4">
    <source>
        <dbReference type="Google" id="ProtNLM"/>
    </source>
</evidence>
<accession>A0A2T2ZVN5</accession>
<feature type="compositionally biased region" description="Acidic residues" evidence="1">
    <location>
        <begin position="79"/>
        <end position="88"/>
    </location>
</feature>
<evidence type="ECO:0000313" key="2">
    <source>
        <dbReference type="EMBL" id="PSR77953.1"/>
    </source>
</evidence>
<sequence>MDGLPHLVETTRSTGRAFAEFTDALLEASLAHVKAHLEEALAVHKQEVMDLLNKSEARILQTLLEQPSRQIERVHEPIEQDAGEESDHETEPAVPLSKSQREILETLRADVDQKFDGLHELVTKTVREESERVRKNVARGLETARSIISTKEFEA</sequence>
<proteinExistence type="predicted"/>